<evidence type="ECO:0000313" key="1">
    <source>
        <dbReference type="EMBL" id="PIA64105.1"/>
    </source>
</evidence>
<dbReference type="Proteomes" id="UP000230069">
    <property type="component" value="Unassembled WGS sequence"/>
</dbReference>
<reference evidence="1 2" key="1">
    <citation type="submission" date="2017-09" db="EMBL/GenBank/DDBJ databases">
        <title>WGS assembly of Aquilegia coerulea Goldsmith.</title>
        <authorList>
            <person name="Hodges S."/>
            <person name="Kramer E."/>
            <person name="Nordborg M."/>
            <person name="Tomkins J."/>
            <person name="Borevitz J."/>
            <person name="Derieg N."/>
            <person name="Yan J."/>
            <person name="Mihaltcheva S."/>
            <person name="Hayes R.D."/>
            <person name="Rokhsar D."/>
        </authorList>
    </citation>
    <scope>NUCLEOTIDE SEQUENCE [LARGE SCALE GENOMIC DNA]</scope>
    <source>
        <strain evidence="2">cv. Goldsmith</strain>
    </source>
</reference>
<accession>A0A2G5F7X7</accession>
<name>A0A2G5F7X7_AQUCA</name>
<proteinExistence type="predicted"/>
<dbReference type="OrthoDB" id="8048523at2759"/>
<sequence length="71" mass="8282">MQEDSIMCSLISCVFYAQSNSTTSISKALSTHHRKNQKVTHCLLSHHIQTHRVSKQSEITSRHTIRWYKIQ</sequence>
<dbReference type="AlphaFoldDB" id="A0A2G5F7X7"/>
<protein>
    <submittedName>
        <fullName evidence="1">Uncharacterized protein</fullName>
    </submittedName>
</protein>
<evidence type="ECO:0000313" key="2">
    <source>
        <dbReference type="Proteomes" id="UP000230069"/>
    </source>
</evidence>
<keyword evidence="2" id="KW-1185">Reference proteome</keyword>
<dbReference type="EMBL" id="KZ305019">
    <property type="protein sequence ID" value="PIA64105.1"/>
    <property type="molecule type" value="Genomic_DNA"/>
</dbReference>
<dbReference type="InParanoid" id="A0A2G5F7X7"/>
<organism evidence="1 2">
    <name type="scientific">Aquilegia coerulea</name>
    <name type="common">Rocky mountain columbine</name>
    <dbReference type="NCBI Taxonomy" id="218851"/>
    <lineage>
        <taxon>Eukaryota</taxon>
        <taxon>Viridiplantae</taxon>
        <taxon>Streptophyta</taxon>
        <taxon>Embryophyta</taxon>
        <taxon>Tracheophyta</taxon>
        <taxon>Spermatophyta</taxon>
        <taxon>Magnoliopsida</taxon>
        <taxon>Ranunculales</taxon>
        <taxon>Ranunculaceae</taxon>
        <taxon>Thalictroideae</taxon>
        <taxon>Aquilegia</taxon>
    </lineage>
</organism>
<gene>
    <name evidence="1" type="ORF">AQUCO_00201416v1</name>
</gene>